<dbReference type="EMBL" id="JAAFZH010000013">
    <property type="protein sequence ID" value="NDU97855.1"/>
    <property type="molecule type" value="Genomic_DNA"/>
</dbReference>
<dbReference type="InterPro" id="IPR036179">
    <property type="entry name" value="Ig-like_dom_sf"/>
</dbReference>
<evidence type="ECO:0000256" key="1">
    <source>
        <dbReference type="SAM" id="SignalP"/>
    </source>
</evidence>
<organism evidence="2 3">
    <name type="scientific">Spirosoma terrae</name>
    <dbReference type="NCBI Taxonomy" id="1968276"/>
    <lineage>
        <taxon>Bacteria</taxon>
        <taxon>Pseudomonadati</taxon>
        <taxon>Bacteroidota</taxon>
        <taxon>Cytophagia</taxon>
        <taxon>Cytophagales</taxon>
        <taxon>Cytophagaceae</taxon>
        <taxon>Spirosoma</taxon>
    </lineage>
</organism>
<dbReference type="SUPFAM" id="SSF48726">
    <property type="entry name" value="Immunoglobulin"/>
    <property type="match status" value="1"/>
</dbReference>
<dbReference type="Pfam" id="PF13585">
    <property type="entry name" value="CHU_C"/>
    <property type="match status" value="1"/>
</dbReference>
<dbReference type="InterPro" id="IPR013783">
    <property type="entry name" value="Ig-like_fold"/>
</dbReference>
<protein>
    <submittedName>
        <fullName evidence="2">T9SS type B sorting domain-containing protein</fullName>
    </submittedName>
</protein>
<reference evidence="2 3" key="1">
    <citation type="submission" date="2020-02" db="EMBL/GenBank/DDBJ databases">
        <title>Draft genome sequence of two Spirosoma agri KCTC 52727 and Spirosoma terrae KCTC 52035.</title>
        <authorList>
            <person name="Rojas J."/>
            <person name="Ambika Manirajan B."/>
            <person name="Suarez C."/>
            <person name="Ratering S."/>
            <person name="Schnell S."/>
        </authorList>
    </citation>
    <scope>NUCLEOTIDE SEQUENCE [LARGE SCALE GENOMIC DNA]</scope>
    <source>
        <strain evidence="2 3">KCTC 52035</strain>
    </source>
</reference>
<evidence type="ECO:0000313" key="2">
    <source>
        <dbReference type="EMBL" id="NDU97855.1"/>
    </source>
</evidence>
<keyword evidence="3" id="KW-1185">Reference proteome</keyword>
<accession>A0A6L9LBC8</accession>
<feature type="chain" id="PRO_5026680565" evidence="1">
    <location>
        <begin position="26"/>
        <end position="797"/>
    </location>
</feature>
<dbReference type="InterPro" id="IPR026341">
    <property type="entry name" value="T9SS_type_B"/>
</dbReference>
<keyword evidence="1" id="KW-0732">Signal</keyword>
<proteinExistence type="predicted"/>
<sequence>MRISTFRVRFILLSLSLLFPSVLLATHQVGGQLEMRAVGDIPGHYRIIVTNYLEDGTRGAQNQSSIGLIGIFRKRDNVLMQSFSVRESTARQPVIFSNEYCSEQRNLHFIVLIYEADIQLAPADYTDLQGYYMSYQTRNRNAGINNINNPSQVGFTFYLEFPALQQNGVLFQNSSPKFAPINGEYICLGDAFSFPFGGTDPDGDELRYSMVTPLDQKIANNRQSAVSAGPYPDITWLSGYDANNAIPGSPPLSVDAQTGKLSVTATKLGLYVFAVKVEEYRNGVKIGEVRRDFQLLVIDCPPLTTPDPTVQIQNRLLTSRDATICRGDSIKLQATVNADWNYQWRKNGINLANATNPTLSVRDAGVYTLVVSLKTTCSKTGNSAPITINVSGADGKLYTSGHLCATTGAVDITLTSSAGVSYQWYRNSQPMSAQTSDSIHVSEAGRYWVALTELSTGCITTTDTAYLDRSPAVQALIQSTTGSHRICPNDFLVLTGNGGIQYSWAKDGQPISGQNGSEYRISIAGVYSLTASDQYGCIGIAPAFSVEQIPPVTVTLDSIADMCGSNVPIVNLIGSPPGGAYAGEGVTGSSFNAEAAGVGNHVVTYTVKAAPECTGTVATRLAIVAPIPTIQLTDSLTTYKGNTFSLNAVYTGNPNQFHWASATYLDADNVANPTVTNIADDITYTVEVENNSGCITKDTIHITVYERIWIPDAFTPNGDGMNDVLKLPGIEAFPEAVVTIFNRWGEVVYLSKGIYAKPFDGMYNGSELPTGVYPYTLKPIPGKPSLEGRLFLIRDHH</sequence>
<dbReference type="AlphaFoldDB" id="A0A6L9LBC8"/>
<gene>
    <name evidence="2" type="ORF">GK108_23420</name>
</gene>
<dbReference type="Gene3D" id="2.60.40.10">
    <property type="entry name" value="Immunoglobulins"/>
    <property type="match status" value="2"/>
</dbReference>
<dbReference type="Proteomes" id="UP000474175">
    <property type="component" value="Unassembled WGS sequence"/>
</dbReference>
<dbReference type="RefSeq" id="WP_163953719.1">
    <property type="nucleotide sequence ID" value="NZ_JAAFZH010000013.1"/>
</dbReference>
<evidence type="ECO:0000313" key="3">
    <source>
        <dbReference type="Proteomes" id="UP000474175"/>
    </source>
</evidence>
<dbReference type="NCBIfam" id="TIGR04131">
    <property type="entry name" value="Bac_Flav_CTERM"/>
    <property type="match status" value="1"/>
</dbReference>
<feature type="signal peptide" evidence="1">
    <location>
        <begin position="1"/>
        <end position="25"/>
    </location>
</feature>
<name>A0A6L9LBC8_9BACT</name>
<comment type="caution">
    <text evidence="2">The sequence shown here is derived from an EMBL/GenBank/DDBJ whole genome shotgun (WGS) entry which is preliminary data.</text>
</comment>